<dbReference type="Proteomes" id="UP000010467">
    <property type="component" value="Chromosome"/>
</dbReference>
<dbReference type="InterPro" id="IPR011051">
    <property type="entry name" value="RmlC_Cupin_sf"/>
</dbReference>
<keyword evidence="3" id="KW-1185">Reference proteome</keyword>
<dbReference type="PATRIC" id="fig|937777.3.peg.2798"/>
<dbReference type="eggNOG" id="COG1917">
    <property type="taxonomic scope" value="Bacteria"/>
</dbReference>
<dbReference type="PANTHER" id="PTHR40112">
    <property type="entry name" value="H2HPP ISOMERASE"/>
    <property type="match status" value="1"/>
</dbReference>
<protein>
    <submittedName>
        <fullName evidence="2">Cupin domain-containing protein</fullName>
    </submittedName>
</protein>
<gene>
    <name evidence="2" type="ordered locus">Deipe_2783</name>
</gene>
<name>L0A4Z9_DEIPD</name>
<dbReference type="InterPro" id="IPR052535">
    <property type="entry name" value="Bacilysin_H2HPP_isomerase"/>
</dbReference>
<dbReference type="InterPro" id="IPR014710">
    <property type="entry name" value="RmlC-like_jellyroll"/>
</dbReference>
<dbReference type="KEGG" id="dpd:Deipe_2783"/>
<reference evidence="3" key="1">
    <citation type="submission" date="2012-03" db="EMBL/GenBank/DDBJ databases">
        <title>Complete sequence of chromosome of Deinococcus peraridilitoris DSM 19664.</title>
        <authorList>
            <person name="Lucas S."/>
            <person name="Copeland A."/>
            <person name="Lapidus A."/>
            <person name="Glavina del Rio T."/>
            <person name="Dalin E."/>
            <person name="Tice H."/>
            <person name="Bruce D."/>
            <person name="Goodwin L."/>
            <person name="Pitluck S."/>
            <person name="Peters L."/>
            <person name="Mikhailova N."/>
            <person name="Lu M."/>
            <person name="Kyrpides N."/>
            <person name="Mavromatis K."/>
            <person name="Ivanova N."/>
            <person name="Brettin T."/>
            <person name="Detter J.C."/>
            <person name="Han C."/>
            <person name="Larimer F."/>
            <person name="Land M."/>
            <person name="Hauser L."/>
            <person name="Markowitz V."/>
            <person name="Cheng J.-F."/>
            <person name="Hugenholtz P."/>
            <person name="Woyke T."/>
            <person name="Wu D."/>
            <person name="Pukall R."/>
            <person name="Steenblock K."/>
            <person name="Brambilla E."/>
            <person name="Klenk H.-P."/>
            <person name="Eisen J.A."/>
        </authorList>
    </citation>
    <scope>NUCLEOTIDE SEQUENCE [LARGE SCALE GENOMIC DNA]</scope>
    <source>
        <strain evidence="3">DSM 19664 / LMG 22246 / CIP 109416 / KR-200</strain>
    </source>
</reference>
<dbReference type="AlphaFoldDB" id="L0A4Z9"/>
<dbReference type="HOGENOM" id="CLU_134269_0_0_0"/>
<evidence type="ECO:0000313" key="2">
    <source>
        <dbReference type="EMBL" id="AFZ68247.1"/>
    </source>
</evidence>
<sequence>MSMTNQVKATVYSWNDVAREQVNEQFARQLISGEKVMLAQLELKAGCIVPRHVHDNEQLSMAFSGAIKLVLGENEEQEFILRAGDVLVIPGGLPHRAEVLEDFSGLDVFSPPRQDWLNGSDSYLRR</sequence>
<dbReference type="CDD" id="cd02238">
    <property type="entry name" value="cupin_KdgF"/>
    <property type="match status" value="1"/>
</dbReference>
<proteinExistence type="predicted"/>
<organism evidence="2 3">
    <name type="scientific">Deinococcus peraridilitoris (strain DSM 19664 / LMG 22246 / CIP 109416 / KR-200)</name>
    <dbReference type="NCBI Taxonomy" id="937777"/>
    <lineage>
        <taxon>Bacteria</taxon>
        <taxon>Thermotogati</taxon>
        <taxon>Deinococcota</taxon>
        <taxon>Deinococci</taxon>
        <taxon>Deinococcales</taxon>
        <taxon>Deinococcaceae</taxon>
        <taxon>Deinococcus</taxon>
    </lineage>
</organism>
<dbReference type="Pfam" id="PF07883">
    <property type="entry name" value="Cupin_2"/>
    <property type="match status" value="1"/>
</dbReference>
<dbReference type="PANTHER" id="PTHR40112:SF1">
    <property type="entry name" value="H2HPP ISOMERASE"/>
    <property type="match status" value="1"/>
</dbReference>
<evidence type="ECO:0000259" key="1">
    <source>
        <dbReference type="Pfam" id="PF07883"/>
    </source>
</evidence>
<dbReference type="InterPro" id="IPR013096">
    <property type="entry name" value="Cupin_2"/>
</dbReference>
<dbReference type="EMBL" id="CP003382">
    <property type="protein sequence ID" value="AFZ68247.1"/>
    <property type="molecule type" value="Genomic_DNA"/>
</dbReference>
<dbReference type="SUPFAM" id="SSF51182">
    <property type="entry name" value="RmlC-like cupins"/>
    <property type="match status" value="1"/>
</dbReference>
<evidence type="ECO:0000313" key="3">
    <source>
        <dbReference type="Proteomes" id="UP000010467"/>
    </source>
</evidence>
<dbReference type="STRING" id="937777.Deipe_2783"/>
<dbReference type="Gene3D" id="2.60.120.10">
    <property type="entry name" value="Jelly Rolls"/>
    <property type="match status" value="1"/>
</dbReference>
<feature type="domain" description="Cupin type-2" evidence="1">
    <location>
        <begin position="42"/>
        <end position="100"/>
    </location>
</feature>
<accession>L0A4Z9</accession>